<dbReference type="InterPro" id="IPR050277">
    <property type="entry name" value="Sodium:Solute_Symporter"/>
</dbReference>
<dbReference type="EMBL" id="VLLI01000003">
    <property type="protein sequence ID" value="TWJ02343.1"/>
    <property type="molecule type" value="Genomic_DNA"/>
</dbReference>
<dbReference type="Pfam" id="PF00474">
    <property type="entry name" value="SSF"/>
    <property type="match status" value="1"/>
</dbReference>
<comment type="similarity">
    <text evidence="2 13">Belongs to the sodium:solute symporter (SSF) (TC 2.A.21) family.</text>
</comment>
<keyword evidence="11" id="KW-0739">Sodium transport</keyword>
<keyword evidence="5 14" id="KW-0812">Transmembrane</keyword>
<keyword evidence="6" id="KW-0769">Symport</keyword>
<evidence type="ECO:0000256" key="7">
    <source>
        <dbReference type="ARBA" id="ARBA00022989"/>
    </source>
</evidence>
<dbReference type="PROSITE" id="PS50283">
    <property type="entry name" value="NA_SOLUT_SYMP_3"/>
    <property type="match status" value="1"/>
</dbReference>
<evidence type="ECO:0000256" key="10">
    <source>
        <dbReference type="ARBA" id="ARBA00023136"/>
    </source>
</evidence>
<dbReference type="Gene3D" id="1.20.1730.10">
    <property type="entry name" value="Sodium/glucose cotransporter"/>
    <property type="match status" value="1"/>
</dbReference>
<evidence type="ECO:0000256" key="8">
    <source>
        <dbReference type="ARBA" id="ARBA00023053"/>
    </source>
</evidence>
<comment type="catalytic activity">
    <reaction evidence="12">
        <text>L-proline(in) + Na(+)(in) = L-proline(out) + Na(+)(out)</text>
        <dbReference type="Rhea" id="RHEA:28967"/>
        <dbReference type="ChEBI" id="CHEBI:29101"/>
        <dbReference type="ChEBI" id="CHEBI:60039"/>
    </reaction>
</comment>
<dbReference type="InterPro" id="IPR038377">
    <property type="entry name" value="Na/Glc_symporter_sf"/>
</dbReference>
<evidence type="ECO:0000256" key="5">
    <source>
        <dbReference type="ARBA" id="ARBA00022692"/>
    </source>
</evidence>
<feature type="transmembrane region" description="Helical" evidence="14">
    <location>
        <begin position="491"/>
        <end position="511"/>
    </location>
</feature>
<feature type="transmembrane region" description="Helical" evidence="14">
    <location>
        <begin position="120"/>
        <end position="146"/>
    </location>
</feature>
<evidence type="ECO:0000256" key="11">
    <source>
        <dbReference type="ARBA" id="ARBA00023201"/>
    </source>
</evidence>
<keyword evidence="8" id="KW-0915">Sodium</keyword>
<evidence type="ECO:0000256" key="13">
    <source>
        <dbReference type="RuleBase" id="RU362091"/>
    </source>
</evidence>
<name>A0A562U946_9SPHI</name>
<feature type="transmembrane region" description="Helical" evidence="14">
    <location>
        <begin position="354"/>
        <end position="376"/>
    </location>
</feature>
<keyword evidence="4" id="KW-1003">Cell membrane</keyword>
<evidence type="ECO:0000313" key="16">
    <source>
        <dbReference type="Proteomes" id="UP000317010"/>
    </source>
</evidence>
<dbReference type="InterPro" id="IPR001734">
    <property type="entry name" value="Na/solute_symporter"/>
</dbReference>
<dbReference type="Proteomes" id="UP000317010">
    <property type="component" value="Unassembled WGS sequence"/>
</dbReference>
<evidence type="ECO:0000256" key="4">
    <source>
        <dbReference type="ARBA" id="ARBA00022475"/>
    </source>
</evidence>
<sequence>MRLHPVDIAIIVLYLLSTIFIGLWYRKKARVNKESYMLGGKSLPWYKLGLSDASDMFDISGTMWMVSLCFVYGMKSIWIPWLWPVFNQVFLMMYLSRWLRRSNATTGAEWLATRFGKSGPGVAGSHIIVIVFALLSCLAFMGYGFIGLGKFIEIFVPWDLIKAYIPFNVAPQYVPHVYGIIFTLFAMFYSILGGMHSIVTGDMIKYGIMTVACIWIGTIAVNHMKGHPLNVPNGWFSPFFGTRLNLNWSNIITEVNAKIKSDGYSLFGLFFMMMTFKGFFAALAGPAPNYDMQKILSTRSPEEASKMSGFVNIILLPIRYTLIISLTILGLLYFHQMNLKDDTGAIDFERILPAVINNFLPVGLVGLLLAGLLGAFMSTFSGTMNAAQAYIVNDIYLKYINPKAANRKIILMNYLVGIVVVAAGVVVGFSIKDINLALQWIVSALYGGYVISNVLKWHWWRFNANGFFWGMLSGIVTSMIFSWLIPPGELLNWIPVLFALSLAGSVIGSYASPQTDMEVLKSFYANVRPWGFWGPVKEAVLADDPSFQPNKNFKINMFNVVIGTMAQCCLTILPMYLVLRQKMPLLYTVGILAVLMVILKKTWWNKLKDY</sequence>
<dbReference type="GO" id="GO:0015824">
    <property type="term" value="P:proline transport"/>
    <property type="evidence" value="ECO:0007669"/>
    <property type="project" value="TreeGrafter"/>
</dbReference>
<evidence type="ECO:0000256" key="1">
    <source>
        <dbReference type="ARBA" id="ARBA00004651"/>
    </source>
</evidence>
<gene>
    <name evidence="15" type="ORF">JN11_01315</name>
</gene>
<comment type="subcellular location">
    <subcellularLocation>
        <location evidence="1">Cell membrane</location>
        <topology evidence="1">Multi-pass membrane protein</topology>
    </subcellularLocation>
</comment>
<dbReference type="GO" id="GO:0005886">
    <property type="term" value="C:plasma membrane"/>
    <property type="evidence" value="ECO:0007669"/>
    <property type="project" value="UniProtKB-SubCell"/>
</dbReference>
<dbReference type="GO" id="GO:0015193">
    <property type="term" value="F:L-proline transmembrane transporter activity"/>
    <property type="evidence" value="ECO:0007669"/>
    <property type="project" value="TreeGrafter"/>
</dbReference>
<proteinExistence type="inferred from homology"/>
<feature type="transmembrane region" description="Helical" evidence="14">
    <location>
        <begin position="585"/>
        <end position="604"/>
    </location>
</feature>
<evidence type="ECO:0000256" key="2">
    <source>
        <dbReference type="ARBA" id="ARBA00006434"/>
    </source>
</evidence>
<evidence type="ECO:0000256" key="12">
    <source>
        <dbReference type="ARBA" id="ARBA00033708"/>
    </source>
</evidence>
<feature type="transmembrane region" description="Helical" evidence="14">
    <location>
        <begin position="557"/>
        <end position="579"/>
    </location>
</feature>
<evidence type="ECO:0000313" key="15">
    <source>
        <dbReference type="EMBL" id="TWJ02343.1"/>
    </source>
</evidence>
<keyword evidence="3" id="KW-0813">Transport</keyword>
<feature type="transmembrane region" description="Helical" evidence="14">
    <location>
        <begin position="309"/>
        <end position="334"/>
    </location>
</feature>
<evidence type="ECO:0000256" key="14">
    <source>
        <dbReference type="SAM" id="Phobius"/>
    </source>
</evidence>
<feature type="transmembrane region" description="Helical" evidence="14">
    <location>
        <begin position="6"/>
        <end position="25"/>
    </location>
</feature>
<evidence type="ECO:0000256" key="9">
    <source>
        <dbReference type="ARBA" id="ARBA00023065"/>
    </source>
</evidence>
<dbReference type="CDD" id="cd11477">
    <property type="entry name" value="SLC5sbd_u1"/>
    <property type="match status" value="1"/>
</dbReference>
<feature type="transmembrane region" description="Helical" evidence="14">
    <location>
        <begin position="204"/>
        <end position="224"/>
    </location>
</feature>
<comment type="caution">
    <text evidence="15">The sequence shown here is derived from an EMBL/GenBank/DDBJ whole genome shotgun (WGS) entry which is preliminary data.</text>
</comment>
<keyword evidence="16" id="KW-1185">Reference proteome</keyword>
<feature type="transmembrane region" description="Helical" evidence="14">
    <location>
        <begin position="411"/>
        <end position="431"/>
    </location>
</feature>
<dbReference type="PANTHER" id="PTHR48086:SF3">
    <property type="entry name" value="SODIUM_PROLINE SYMPORTER"/>
    <property type="match status" value="1"/>
</dbReference>
<reference evidence="15 16" key="1">
    <citation type="submission" date="2019-07" db="EMBL/GenBank/DDBJ databases">
        <title>Genomic Encyclopedia of Archaeal and Bacterial Type Strains, Phase II (KMG-II): from individual species to whole genera.</title>
        <authorList>
            <person name="Goeker M."/>
        </authorList>
    </citation>
    <scope>NUCLEOTIDE SEQUENCE [LARGE SCALE GENOMIC DNA]</scope>
    <source>
        <strain evidence="15 16">ATCC BAA-1854</strain>
    </source>
</reference>
<keyword evidence="10 14" id="KW-0472">Membrane</keyword>
<protein>
    <submittedName>
        <fullName evidence="15">Na+/proline symporter</fullName>
    </submittedName>
</protein>
<accession>A0A562U946</accession>
<feature type="transmembrane region" description="Helical" evidence="14">
    <location>
        <begin position="266"/>
        <end position="288"/>
    </location>
</feature>
<dbReference type="OrthoDB" id="9761931at2"/>
<feature type="transmembrane region" description="Helical" evidence="14">
    <location>
        <begin position="467"/>
        <end position="485"/>
    </location>
</feature>
<keyword evidence="7 14" id="KW-1133">Transmembrane helix</keyword>
<keyword evidence="9" id="KW-0406">Ion transport</keyword>
<evidence type="ECO:0000256" key="3">
    <source>
        <dbReference type="ARBA" id="ARBA00022448"/>
    </source>
</evidence>
<dbReference type="GO" id="GO:0005298">
    <property type="term" value="F:proline:sodium symporter activity"/>
    <property type="evidence" value="ECO:0007669"/>
    <property type="project" value="TreeGrafter"/>
</dbReference>
<dbReference type="RefSeq" id="WP_144910868.1">
    <property type="nucleotide sequence ID" value="NZ_VLLI01000003.1"/>
</dbReference>
<feature type="transmembrane region" description="Helical" evidence="14">
    <location>
        <begin position="56"/>
        <end position="75"/>
    </location>
</feature>
<dbReference type="PANTHER" id="PTHR48086">
    <property type="entry name" value="SODIUM/PROLINE SYMPORTER-RELATED"/>
    <property type="match status" value="1"/>
</dbReference>
<evidence type="ECO:0000256" key="6">
    <source>
        <dbReference type="ARBA" id="ARBA00022847"/>
    </source>
</evidence>
<feature type="transmembrane region" description="Helical" evidence="14">
    <location>
        <begin position="173"/>
        <end position="192"/>
    </location>
</feature>
<dbReference type="AlphaFoldDB" id="A0A562U946"/>
<organism evidence="15 16">
    <name type="scientific">Mucilaginibacter frigoritolerans</name>
    <dbReference type="NCBI Taxonomy" id="652788"/>
    <lineage>
        <taxon>Bacteria</taxon>
        <taxon>Pseudomonadati</taxon>
        <taxon>Bacteroidota</taxon>
        <taxon>Sphingobacteriia</taxon>
        <taxon>Sphingobacteriales</taxon>
        <taxon>Sphingobacteriaceae</taxon>
        <taxon>Mucilaginibacter</taxon>
    </lineage>
</organism>